<keyword evidence="3" id="KW-1185">Reference proteome</keyword>
<reference evidence="2 3" key="1">
    <citation type="journal article" date="2019" name="Int. J. Syst. Evol. Microbiol.">
        <title>The Global Catalogue of Microorganisms (GCM) 10K type strain sequencing project: providing services to taxonomists for standard genome sequencing and annotation.</title>
        <authorList>
            <consortium name="The Broad Institute Genomics Platform"/>
            <consortium name="The Broad Institute Genome Sequencing Center for Infectious Disease"/>
            <person name="Wu L."/>
            <person name="Ma J."/>
        </authorList>
    </citation>
    <scope>NUCLEOTIDE SEQUENCE [LARGE SCALE GENOMIC DNA]</scope>
    <source>
        <strain evidence="2 3">RDMS1</strain>
    </source>
</reference>
<dbReference type="EMBL" id="JBHTAX010000001">
    <property type="protein sequence ID" value="MFC7188733.1"/>
    <property type="molecule type" value="Genomic_DNA"/>
</dbReference>
<evidence type="ECO:0000256" key="1">
    <source>
        <dbReference type="SAM" id="Phobius"/>
    </source>
</evidence>
<gene>
    <name evidence="2" type="ORF">ACFQL7_01935</name>
</gene>
<keyword evidence="1" id="KW-0812">Transmembrane</keyword>
<keyword evidence="1" id="KW-1133">Transmembrane helix</keyword>
<sequence>MSDRSLPDYSHATAYQLSPAQWAVLFTSAWLVGWVAIRSYTGMPVIDALTQAVPMAIILGSLAYVLRR</sequence>
<name>A0ABD5YH88_9EURY</name>
<protein>
    <submittedName>
        <fullName evidence="2">Uncharacterized protein</fullName>
    </submittedName>
</protein>
<keyword evidence="1" id="KW-0472">Membrane</keyword>
<feature type="transmembrane region" description="Helical" evidence="1">
    <location>
        <begin position="20"/>
        <end position="37"/>
    </location>
</feature>
<dbReference type="RefSeq" id="WP_248904298.1">
    <property type="nucleotide sequence ID" value="NZ_CP109979.1"/>
</dbReference>
<accession>A0ABD5YH88</accession>
<proteinExistence type="predicted"/>
<dbReference type="GeneID" id="76198282"/>
<dbReference type="Proteomes" id="UP001596417">
    <property type="component" value="Unassembled WGS sequence"/>
</dbReference>
<organism evidence="2 3">
    <name type="scientific">Halocatena marina</name>
    <dbReference type="NCBI Taxonomy" id="2934937"/>
    <lineage>
        <taxon>Archaea</taxon>
        <taxon>Methanobacteriati</taxon>
        <taxon>Methanobacteriota</taxon>
        <taxon>Stenosarchaea group</taxon>
        <taxon>Halobacteria</taxon>
        <taxon>Halobacteriales</taxon>
        <taxon>Natronomonadaceae</taxon>
        <taxon>Halocatena</taxon>
    </lineage>
</organism>
<dbReference type="AlphaFoldDB" id="A0ABD5YH88"/>
<evidence type="ECO:0000313" key="2">
    <source>
        <dbReference type="EMBL" id="MFC7188733.1"/>
    </source>
</evidence>
<evidence type="ECO:0000313" key="3">
    <source>
        <dbReference type="Proteomes" id="UP001596417"/>
    </source>
</evidence>
<feature type="transmembrane region" description="Helical" evidence="1">
    <location>
        <begin position="49"/>
        <end position="66"/>
    </location>
</feature>
<comment type="caution">
    <text evidence="2">The sequence shown here is derived from an EMBL/GenBank/DDBJ whole genome shotgun (WGS) entry which is preliminary data.</text>
</comment>